<feature type="region of interest" description="Disordered" evidence="1">
    <location>
        <begin position="261"/>
        <end position="477"/>
    </location>
</feature>
<feature type="compositionally biased region" description="Polar residues" evidence="1">
    <location>
        <begin position="295"/>
        <end position="304"/>
    </location>
</feature>
<evidence type="ECO:0000313" key="3">
    <source>
        <dbReference type="EMBL" id="CAL7945624.1"/>
    </source>
</evidence>
<keyword evidence="4" id="KW-1185">Reference proteome</keyword>
<reference evidence="3 4" key="1">
    <citation type="submission" date="2024-08" db="EMBL/GenBank/DDBJ databases">
        <authorList>
            <person name="Will J Nash"/>
            <person name="Angela Man"/>
            <person name="Seanna McTaggart"/>
            <person name="Kendall Baker"/>
            <person name="Tom Barker"/>
            <person name="Leah Catchpole"/>
            <person name="Alex Durrant"/>
            <person name="Karim Gharbi"/>
            <person name="Naomi Irish"/>
            <person name="Gemy Kaithakottil"/>
            <person name="Debby Ku"/>
            <person name="Aaliyah Providence"/>
            <person name="Felix Shaw"/>
            <person name="David Swarbreck"/>
            <person name="Chris Watkins"/>
            <person name="Ann M. McCartney"/>
            <person name="Giulio Formenti"/>
            <person name="Alice Mouton"/>
            <person name="Noel Vella"/>
            <person name="Bjorn M von Reumont"/>
            <person name="Adriana Vella"/>
            <person name="Wilfried Haerty"/>
        </authorList>
    </citation>
    <scope>NUCLEOTIDE SEQUENCE [LARGE SCALE GENOMIC DNA]</scope>
</reference>
<keyword evidence="2" id="KW-1133">Transmembrane helix</keyword>
<protein>
    <submittedName>
        <fullName evidence="3">Uncharacterized protein</fullName>
    </submittedName>
</protein>
<evidence type="ECO:0000313" key="4">
    <source>
        <dbReference type="Proteomes" id="UP001642520"/>
    </source>
</evidence>
<evidence type="ECO:0000256" key="1">
    <source>
        <dbReference type="SAM" id="MobiDB-lite"/>
    </source>
</evidence>
<keyword evidence="2" id="KW-0812">Transmembrane</keyword>
<sequence>MKKAWSISAQKLIINPDSLEEGTVGEEEAPCAKPANRVRTCKRELKLFLWLHLLVVVACTSFFVTQAYLSKSEEEAELMDIFKQLRTRVSTILDELNSIIDAESVKMKAILKMDALETSPEEETLDARKNDLNNNLGLLAKIISIPKGKFVSESDLSMIIEHDLEVTTSHDNVESTTPDVDHMTSTLDASNLPKKPFFERAASIIDLDSSSSQDVMQSPYGAPKMDEIETSDEVMETSDNNLEYYGLFSLILQNAASSTQVLENSTSDEETSSQTRWSDDSSTEGASESLEGEKQSTNTQNETVDAQDANENVRKWWTDDDDQIQEEDVGKGWIPDDGQIQEEDVGKGWTPDDGQIQQEDVGEESTADDSQIQQEDVGEESTVDDAQIQQEDVGKGWTADDSQIQEEDVGKGWTPDDGQIQQEDVGEESTVDDAQVQQESGSEDSNEQEQTTTDDSNKSVVDVSIDEGSVTSSESSPITDMSMIQSFLKNYHMESGPFQSSSELGISDYLYPSFFDEWPYSSDYMFREQYKRSVNSPTPPTPNKGVVVVPLYKDKTAYKRP</sequence>
<keyword evidence="2" id="KW-0472">Membrane</keyword>
<dbReference type="EMBL" id="CAXAJV020001294">
    <property type="protein sequence ID" value="CAL7945624.1"/>
    <property type="molecule type" value="Genomic_DNA"/>
</dbReference>
<name>A0ABP1NXA1_XYLVO</name>
<evidence type="ECO:0000256" key="2">
    <source>
        <dbReference type="SAM" id="Phobius"/>
    </source>
</evidence>
<feature type="transmembrane region" description="Helical" evidence="2">
    <location>
        <begin position="47"/>
        <end position="69"/>
    </location>
</feature>
<accession>A0ABP1NXA1</accession>
<proteinExistence type="predicted"/>
<comment type="caution">
    <text evidence="3">The sequence shown here is derived from an EMBL/GenBank/DDBJ whole genome shotgun (WGS) entry which is preliminary data.</text>
</comment>
<organism evidence="3 4">
    <name type="scientific">Xylocopa violacea</name>
    <name type="common">Violet carpenter bee</name>
    <name type="synonym">Apis violacea</name>
    <dbReference type="NCBI Taxonomy" id="135666"/>
    <lineage>
        <taxon>Eukaryota</taxon>
        <taxon>Metazoa</taxon>
        <taxon>Ecdysozoa</taxon>
        <taxon>Arthropoda</taxon>
        <taxon>Hexapoda</taxon>
        <taxon>Insecta</taxon>
        <taxon>Pterygota</taxon>
        <taxon>Neoptera</taxon>
        <taxon>Endopterygota</taxon>
        <taxon>Hymenoptera</taxon>
        <taxon>Apocrita</taxon>
        <taxon>Aculeata</taxon>
        <taxon>Apoidea</taxon>
        <taxon>Anthophila</taxon>
        <taxon>Apidae</taxon>
        <taxon>Xylocopa</taxon>
        <taxon>Xylocopa</taxon>
    </lineage>
</organism>
<dbReference type="Proteomes" id="UP001642520">
    <property type="component" value="Unassembled WGS sequence"/>
</dbReference>
<gene>
    <name evidence="3" type="ORF">XYLVIOL_LOCUS7317</name>
</gene>